<protein>
    <submittedName>
        <fullName evidence="1">Uncharacterized protein</fullName>
    </submittedName>
</protein>
<name>A0A7G3KGV6_9CAUD</name>
<organism evidence="1 2">
    <name type="scientific">Enterobacter phage vB_EhoM-IME523</name>
    <dbReference type="NCBI Taxonomy" id="2596709"/>
    <lineage>
        <taxon>Viruses</taxon>
        <taxon>Duplodnaviria</taxon>
        <taxon>Heunggongvirae</taxon>
        <taxon>Uroviricota</taxon>
        <taxon>Caudoviricetes</taxon>
        <taxon>Pantevenvirales</taxon>
        <taxon>Straboviridae</taxon>
        <taxon>Tevenvirinae</taxon>
        <taxon>Kanagawavirus</taxon>
        <taxon>Kanagawavirus eclm</taxon>
    </lineage>
</organism>
<accession>A0A7G3KGV6</accession>
<dbReference type="GeneID" id="77926048"/>
<proteinExistence type="predicted"/>
<evidence type="ECO:0000313" key="2">
    <source>
        <dbReference type="Proteomes" id="UP000516307"/>
    </source>
</evidence>
<reference evidence="1 2" key="1">
    <citation type="submission" date="2019-06" db="EMBL/GenBank/DDBJ databases">
        <authorList>
            <person name="Lin W."/>
            <person name="Gao M."/>
            <person name="Li D."/>
        </authorList>
    </citation>
    <scope>NUCLEOTIDE SEQUENCE [LARGE SCALE GENOMIC DNA]</scope>
</reference>
<keyword evidence="2" id="KW-1185">Reference proteome</keyword>
<evidence type="ECO:0000313" key="1">
    <source>
        <dbReference type="EMBL" id="QEA10694.1"/>
    </source>
</evidence>
<sequence>MEKGKFYKLTDEAMTKMLERGSDFAIEFCRLNPNNEPFEVTSVDKDGNVLSVLFGKFNKTKSLHADIGFLSDYWCLWLAHDKSLVPVPSDEAIEKIDAPDWFVMTSNPAGTTNTSGPMTEEKAREFAASQCKNASEGVRVRILKVMGEAFLKVEIK</sequence>
<dbReference type="EMBL" id="MN087708">
    <property type="protein sequence ID" value="QEA10694.1"/>
    <property type="molecule type" value="Genomic_DNA"/>
</dbReference>
<dbReference type="KEGG" id="vg:77926048"/>
<dbReference type="RefSeq" id="YP_010650466.1">
    <property type="nucleotide sequence ID" value="NC_070777.1"/>
</dbReference>
<dbReference type="Proteomes" id="UP000516307">
    <property type="component" value="Segment"/>
</dbReference>